<accession>A0A382W5Q0</accession>
<evidence type="ECO:0000313" key="1">
    <source>
        <dbReference type="EMBL" id="SVD54156.1"/>
    </source>
</evidence>
<organism evidence="1">
    <name type="scientific">marine metagenome</name>
    <dbReference type="NCBI Taxonomy" id="408172"/>
    <lineage>
        <taxon>unclassified sequences</taxon>
        <taxon>metagenomes</taxon>
        <taxon>ecological metagenomes</taxon>
    </lineage>
</organism>
<proteinExistence type="predicted"/>
<dbReference type="EMBL" id="UINC01157268">
    <property type="protein sequence ID" value="SVD54156.1"/>
    <property type="molecule type" value="Genomic_DNA"/>
</dbReference>
<name>A0A382W5Q0_9ZZZZ</name>
<gene>
    <name evidence="1" type="ORF">METZ01_LOCUS407010</name>
</gene>
<dbReference type="AlphaFoldDB" id="A0A382W5Q0"/>
<reference evidence="1" key="1">
    <citation type="submission" date="2018-05" db="EMBL/GenBank/DDBJ databases">
        <authorList>
            <person name="Lanie J.A."/>
            <person name="Ng W.-L."/>
            <person name="Kazmierczak K.M."/>
            <person name="Andrzejewski T.M."/>
            <person name="Davidsen T.M."/>
            <person name="Wayne K.J."/>
            <person name="Tettelin H."/>
            <person name="Glass J.I."/>
            <person name="Rusch D."/>
            <person name="Podicherti R."/>
            <person name="Tsui H.-C.T."/>
            <person name="Winkler M.E."/>
        </authorList>
    </citation>
    <scope>NUCLEOTIDE SEQUENCE</scope>
</reference>
<protein>
    <submittedName>
        <fullName evidence="1">Uncharacterized protein</fullName>
    </submittedName>
</protein>
<sequence>MADAVTSQTIIDTEKRVVMKFTNLSDGNGESAVKKVDVSALTAHPDGTACSNITIDQIWYDIGGMRLAIYFAASTNALALTIGGSAAAGNVQGHMDFRSFGGIKNNASSPDGDLDFTTSGHTNLDHYTVILEMRKQY</sequence>